<gene>
    <name evidence="3" type="ORF">PT974_02780</name>
</gene>
<evidence type="ECO:0000313" key="4">
    <source>
        <dbReference type="Proteomes" id="UP001338125"/>
    </source>
</evidence>
<dbReference type="InterPro" id="IPR019434">
    <property type="entry name" value="DUF2423"/>
</dbReference>
<protein>
    <recommendedName>
        <fullName evidence="2">DUF2423 domain-containing protein</fullName>
    </recommendedName>
</protein>
<proteinExistence type="predicted"/>
<evidence type="ECO:0000256" key="1">
    <source>
        <dbReference type="SAM" id="MobiDB-lite"/>
    </source>
</evidence>
<reference evidence="3 4" key="1">
    <citation type="submission" date="2024-01" db="EMBL/GenBank/DDBJ databases">
        <title>Complete genome of Cladobotryum mycophilum ATHUM6906.</title>
        <authorList>
            <person name="Christinaki A.C."/>
            <person name="Myridakis A.I."/>
            <person name="Kouvelis V.N."/>
        </authorList>
    </citation>
    <scope>NUCLEOTIDE SEQUENCE [LARGE SCALE GENOMIC DNA]</scope>
    <source>
        <strain evidence="3 4">ATHUM6906</strain>
    </source>
</reference>
<dbReference type="Pfam" id="PF10338">
    <property type="entry name" value="YBL028C_N"/>
    <property type="match status" value="1"/>
</dbReference>
<dbReference type="PANTHER" id="PTHR28219:SF1">
    <property type="entry name" value="UPF0642 PROTEIN YBL028C"/>
    <property type="match status" value="1"/>
</dbReference>
<name>A0ABR0SZ20_9HYPO</name>
<evidence type="ECO:0000313" key="3">
    <source>
        <dbReference type="EMBL" id="KAK5997424.1"/>
    </source>
</evidence>
<feature type="compositionally biased region" description="Basic and acidic residues" evidence="1">
    <location>
        <begin position="42"/>
        <end position="74"/>
    </location>
</feature>
<accession>A0ABR0SZ20</accession>
<comment type="caution">
    <text evidence="3">The sequence shown here is derived from an EMBL/GenBank/DDBJ whole genome shotgun (WGS) entry which is preliminary data.</text>
</comment>
<dbReference type="Proteomes" id="UP001338125">
    <property type="component" value="Unassembled WGS sequence"/>
</dbReference>
<feature type="region of interest" description="Disordered" evidence="1">
    <location>
        <begin position="1"/>
        <end position="122"/>
    </location>
</feature>
<dbReference type="EMBL" id="JAVFKD010000002">
    <property type="protein sequence ID" value="KAK5997424.1"/>
    <property type="molecule type" value="Genomic_DNA"/>
</dbReference>
<dbReference type="PANTHER" id="PTHR28219">
    <property type="entry name" value="UPF0642 PROTEIN YBL028C"/>
    <property type="match status" value="1"/>
</dbReference>
<feature type="compositionally biased region" description="Basic residues" evidence="1">
    <location>
        <begin position="89"/>
        <end position="101"/>
    </location>
</feature>
<keyword evidence="4" id="KW-1185">Reference proteome</keyword>
<feature type="domain" description="DUF2423" evidence="2">
    <location>
        <begin position="1"/>
        <end position="44"/>
    </location>
</feature>
<sequence length="122" mass="13588">MAKGARSSATKANNRRLATNVFGPAEDARRERLSAKLLELAKQPKPESSDADMKLILDDSVDQDKEEQTTKEDAAMEVDSSSKSSSTRIGKKRIDKRKQKTSKIVFSKYSDRQAAKKKRSGK</sequence>
<evidence type="ECO:0000259" key="2">
    <source>
        <dbReference type="Pfam" id="PF10338"/>
    </source>
</evidence>
<organism evidence="3 4">
    <name type="scientific">Cladobotryum mycophilum</name>
    <dbReference type="NCBI Taxonomy" id="491253"/>
    <lineage>
        <taxon>Eukaryota</taxon>
        <taxon>Fungi</taxon>
        <taxon>Dikarya</taxon>
        <taxon>Ascomycota</taxon>
        <taxon>Pezizomycotina</taxon>
        <taxon>Sordariomycetes</taxon>
        <taxon>Hypocreomycetidae</taxon>
        <taxon>Hypocreales</taxon>
        <taxon>Hypocreaceae</taxon>
        <taxon>Cladobotryum</taxon>
    </lineage>
</organism>